<feature type="compositionally biased region" description="Low complexity" evidence="4">
    <location>
        <begin position="520"/>
        <end position="530"/>
    </location>
</feature>
<sequence length="711" mass="77696">MKEVRVDSARPTLPVLDGTERFPVPSCLFYPGCLSRDRHRASGLLRTQAWQEQSRFPELLASKLSQEAVLRGHSGCVNRLAWNDSGTLLASGSDDRRVLLWQYPDTDKKPLAVETSHQANIFGVRFLHQSEDSKIVTGAMDYSVQLHTLDCSPQEAASAVRHSSGSLDTPSPSVQGVPVHTTVYPCHQGRVKAVETSPAEPALFWSASEDGMMRQFDTRCPVEQQRGYHSGNVLLGLKNKSSWVELKDLSINKVRPHQLAVASSDPYVRVYDRRMLSTGTPESPSILAAPMMQMAPGHICLPRNQQGRRLRKSITCVNFGNRGDKLVASYHADHAYAFDITGSGQSPAVTGYATHLAMEHTRSSPGKRARLDASSSASAATPPHDHVKAEQARTAGNRAFFEQKYASAVRHYSAALRLLPPCGRGAVLSSRAAALLERKWEGDAWCALQDCEAALLLDPSAMKAARRRAQALHDLGQQEAALTASRSFLTSFPGHERDIEDLLQGIEQEVQRQQKESDRQAGWGPGAQAPAAEADAYAQGMRLGAHRVMQRYIGACNIQTDIKEAVFMGADDELVAVGSDAGHVLIFNSATGEVIRVLEADEDVANCCCPHPSLPVLATSGIETCVKLWSPLSRATACNSAQTLRLVARNQDRMREAPAMRSINLPPRLIQALTENPDLLNMLMHRARTPEEAPNPADDDPSPPELTCRVN</sequence>
<dbReference type="GO" id="GO:0045717">
    <property type="term" value="P:negative regulation of fatty acid biosynthetic process"/>
    <property type="evidence" value="ECO:0007669"/>
    <property type="project" value="TreeGrafter"/>
</dbReference>
<dbReference type="InterPro" id="IPR045151">
    <property type="entry name" value="DCAF8"/>
</dbReference>
<protein>
    <recommendedName>
        <fullName evidence="7">WD and tetratricopeptide repeats protein 1</fullName>
    </recommendedName>
</protein>
<evidence type="ECO:0000256" key="2">
    <source>
        <dbReference type="ARBA" id="ARBA00022737"/>
    </source>
</evidence>
<dbReference type="EMBL" id="JALJOQ010000086">
    <property type="protein sequence ID" value="KAK9799824.1"/>
    <property type="molecule type" value="Genomic_DNA"/>
</dbReference>
<evidence type="ECO:0000256" key="1">
    <source>
        <dbReference type="ARBA" id="ARBA00022574"/>
    </source>
</evidence>
<dbReference type="PANTHER" id="PTHR15574">
    <property type="entry name" value="WD REPEAT DOMAIN-CONTAINING FAMILY"/>
    <property type="match status" value="1"/>
</dbReference>
<keyword evidence="1 3" id="KW-0853">WD repeat</keyword>
<proteinExistence type="predicted"/>
<dbReference type="Gene3D" id="2.130.10.10">
    <property type="entry name" value="YVTN repeat-like/Quinoprotein amine dehydrogenase"/>
    <property type="match status" value="3"/>
</dbReference>
<dbReference type="AlphaFoldDB" id="A0AAW1NUU1"/>
<dbReference type="SMART" id="SM00320">
    <property type="entry name" value="WD40"/>
    <property type="match status" value="6"/>
</dbReference>
<dbReference type="InterPro" id="IPR015943">
    <property type="entry name" value="WD40/YVTN_repeat-like_dom_sf"/>
</dbReference>
<feature type="repeat" description="WD" evidence="3">
    <location>
        <begin position="70"/>
        <end position="102"/>
    </location>
</feature>
<dbReference type="InterPro" id="IPR036322">
    <property type="entry name" value="WD40_repeat_dom_sf"/>
</dbReference>
<dbReference type="InterPro" id="IPR011990">
    <property type="entry name" value="TPR-like_helical_dom_sf"/>
</dbReference>
<accession>A0AAW1NUU1</accession>
<evidence type="ECO:0000313" key="5">
    <source>
        <dbReference type="EMBL" id="KAK9799824.1"/>
    </source>
</evidence>
<dbReference type="Gene3D" id="1.25.40.10">
    <property type="entry name" value="Tetratricopeptide repeat domain"/>
    <property type="match status" value="1"/>
</dbReference>
<dbReference type="Proteomes" id="UP001465755">
    <property type="component" value="Unassembled WGS sequence"/>
</dbReference>
<dbReference type="PROSITE" id="PS50294">
    <property type="entry name" value="WD_REPEATS_REGION"/>
    <property type="match status" value="1"/>
</dbReference>
<dbReference type="GO" id="GO:0080008">
    <property type="term" value="C:Cul4-RING E3 ubiquitin ligase complex"/>
    <property type="evidence" value="ECO:0007669"/>
    <property type="project" value="TreeGrafter"/>
</dbReference>
<dbReference type="SUPFAM" id="SSF50978">
    <property type="entry name" value="WD40 repeat-like"/>
    <property type="match status" value="1"/>
</dbReference>
<evidence type="ECO:0000313" key="6">
    <source>
        <dbReference type="Proteomes" id="UP001465755"/>
    </source>
</evidence>
<dbReference type="PANTHER" id="PTHR15574:SF40">
    <property type="entry name" value="WD AND TETRATRICOPEPTIDE REPEATS PROTEIN 1"/>
    <property type="match status" value="1"/>
</dbReference>
<gene>
    <name evidence="5" type="ORF">WJX73_005939</name>
</gene>
<dbReference type="PROSITE" id="PS50082">
    <property type="entry name" value="WD_REPEATS_2"/>
    <property type="match status" value="1"/>
</dbReference>
<dbReference type="SUPFAM" id="SSF48452">
    <property type="entry name" value="TPR-like"/>
    <property type="match status" value="1"/>
</dbReference>
<comment type="caution">
    <text evidence="5">The sequence shown here is derived from an EMBL/GenBank/DDBJ whole genome shotgun (WGS) entry which is preliminary data.</text>
</comment>
<feature type="compositionally biased region" description="Basic and acidic residues" evidence="4">
    <location>
        <begin position="510"/>
        <end position="519"/>
    </location>
</feature>
<dbReference type="Pfam" id="PF00400">
    <property type="entry name" value="WD40"/>
    <property type="match status" value="2"/>
</dbReference>
<dbReference type="GO" id="GO:0005737">
    <property type="term" value="C:cytoplasm"/>
    <property type="evidence" value="ECO:0007669"/>
    <property type="project" value="TreeGrafter"/>
</dbReference>
<organism evidence="5 6">
    <name type="scientific">Symbiochloris irregularis</name>
    <dbReference type="NCBI Taxonomy" id="706552"/>
    <lineage>
        <taxon>Eukaryota</taxon>
        <taxon>Viridiplantae</taxon>
        <taxon>Chlorophyta</taxon>
        <taxon>core chlorophytes</taxon>
        <taxon>Trebouxiophyceae</taxon>
        <taxon>Trebouxiales</taxon>
        <taxon>Trebouxiaceae</taxon>
        <taxon>Symbiochloris</taxon>
    </lineage>
</organism>
<name>A0AAW1NUU1_9CHLO</name>
<evidence type="ECO:0008006" key="7">
    <source>
        <dbReference type="Google" id="ProtNLM"/>
    </source>
</evidence>
<feature type="region of interest" description="Disordered" evidence="4">
    <location>
        <begin position="690"/>
        <end position="711"/>
    </location>
</feature>
<reference evidence="5 6" key="1">
    <citation type="journal article" date="2024" name="Nat. Commun.">
        <title>Phylogenomics reveals the evolutionary origins of lichenization in chlorophyte algae.</title>
        <authorList>
            <person name="Puginier C."/>
            <person name="Libourel C."/>
            <person name="Otte J."/>
            <person name="Skaloud P."/>
            <person name="Haon M."/>
            <person name="Grisel S."/>
            <person name="Petersen M."/>
            <person name="Berrin J.G."/>
            <person name="Delaux P.M."/>
            <person name="Dal Grande F."/>
            <person name="Keller J."/>
        </authorList>
    </citation>
    <scope>NUCLEOTIDE SEQUENCE [LARGE SCALE GENOMIC DNA]</scope>
    <source>
        <strain evidence="5 6">SAG 2036</strain>
    </source>
</reference>
<feature type="region of interest" description="Disordered" evidence="4">
    <location>
        <begin position="510"/>
        <end position="530"/>
    </location>
</feature>
<evidence type="ECO:0000256" key="4">
    <source>
        <dbReference type="SAM" id="MobiDB-lite"/>
    </source>
</evidence>
<dbReference type="InterPro" id="IPR001680">
    <property type="entry name" value="WD40_rpt"/>
</dbReference>
<evidence type="ECO:0000256" key="3">
    <source>
        <dbReference type="PROSITE-ProRule" id="PRU00221"/>
    </source>
</evidence>
<keyword evidence="2" id="KW-0677">Repeat</keyword>
<feature type="region of interest" description="Disordered" evidence="4">
    <location>
        <begin position="361"/>
        <end position="391"/>
    </location>
</feature>
<keyword evidence="6" id="KW-1185">Reference proteome</keyword>